<keyword evidence="2" id="KW-0175">Coiled coil</keyword>
<accession>A0A7J7HKX8</accession>
<dbReference type="PANTHER" id="PTHR33155">
    <property type="entry name" value="FANTASTIC FOUR-LIKE PROTEIN (DUF3049)"/>
    <property type="match status" value="1"/>
</dbReference>
<dbReference type="Proteomes" id="UP000593564">
    <property type="component" value="Unassembled WGS sequence"/>
</dbReference>
<feature type="domain" description="FAF" evidence="4">
    <location>
        <begin position="670"/>
        <end position="723"/>
    </location>
</feature>
<feature type="region of interest" description="Disordered" evidence="3">
    <location>
        <begin position="520"/>
        <end position="558"/>
    </location>
</feature>
<evidence type="ECO:0000256" key="1">
    <source>
        <dbReference type="ARBA" id="ARBA00008690"/>
    </source>
</evidence>
<reference evidence="6" key="1">
    <citation type="journal article" date="2020" name="Nat. Commun.">
        <title>Genome assembly of wild tea tree DASZ reveals pedigree and selection history of tea varieties.</title>
        <authorList>
            <person name="Zhang W."/>
            <person name="Zhang Y."/>
            <person name="Qiu H."/>
            <person name="Guo Y."/>
            <person name="Wan H."/>
            <person name="Zhang X."/>
            <person name="Scossa F."/>
            <person name="Alseekh S."/>
            <person name="Zhang Q."/>
            <person name="Wang P."/>
            <person name="Xu L."/>
            <person name="Schmidt M.H."/>
            <person name="Jia X."/>
            <person name="Li D."/>
            <person name="Zhu A."/>
            <person name="Guo F."/>
            <person name="Chen W."/>
            <person name="Ni D."/>
            <person name="Usadel B."/>
            <person name="Fernie A.R."/>
            <person name="Wen W."/>
        </authorList>
    </citation>
    <scope>NUCLEOTIDE SEQUENCE [LARGE SCALE GENOMIC DNA]</scope>
    <source>
        <strain evidence="6">cv. G240</strain>
    </source>
</reference>
<dbReference type="InterPro" id="IPR021410">
    <property type="entry name" value="FAF"/>
</dbReference>
<evidence type="ECO:0000313" key="6">
    <source>
        <dbReference type="Proteomes" id="UP000593564"/>
    </source>
</evidence>
<feature type="region of interest" description="Disordered" evidence="3">
    <location>
        <begin position="602"/>
        <end position="645"/>
    </location>
</feature>
<feature type="compositionally biased region" description="Acidic residues" evidence="3">
    <location>
        <begin position="524"/>
        <end position="533"/>
    </location>
</feature>
<dbReference type="EMBL" id="JACBKZ010000004">
    <property type="protein sequence ID" value="KAF5952891.1"/>
    <property type="molecule type" value="Genomic_DNA"/>
</dbReference>
<protein>
    <recommendedName>
        <fullName evidence="4">FAF domain-containing protein</fullName>
    </recommendedName>
</protein>
<feature type="coiled-coil region" evidence="2">
    <location>
        <begin position="1073"/>
        <end position="1105"/>
    </location>
</feature>
<evidence type="ECO:0000313" key="5">
    <source>
        <dbReference type="EMBL" id="KAF5952891.1"/>
    </source>
</evidence>
<dbReference type="InterPro" id="IPR046431">
    <property type="entry name" value="FAF_dom"/>
</dbReference>
<evidence type="ECO:0000256" key="2">
    <source>
        <dbReference type="SAM" id="Coils"/>
    </source>
</evidence>
<evidence type="ECO:0000259" key="4">
    <source>
        <dbReference type="Pfam" id="PF11250"/>
    </source>
</evidence>
<keyword evidence="6" id="KW-1185">Reference proteome</keyword>
<organism evidence="5 6">
    <name type="scientific">Camellia sinensis</name>
    <name type="common">Tea plant</name>
    <name type="synonym">Thea sinensis</name>
    <dbReference type="NCBI Taxonomy" id="4442"/>
    <lineage>
        <taxon>Eukaryota</taxon>
        <taxon>Viridiplantae</taxon>
        <taxon>Streptophyta</taxon>
        <taxon>Embryophyta</taxon>
        <taxon>Tracheophyta</taxon>
        <taxon>Spermatophyta</taxon>
        <taxon>Magnoliopsida</taxon>
        <taxon>eudicotyledons</taxon>
        <taxon>Gunneridae</taxon>
        <taxon>Pentapetalae</taxon>
        <taxon>asterids</taxon>
        <taxon>Ericales</taxon>
        <taxon>Theaceae</taxon>
        <taxon>Camellia</taxon>
    </lineage>
</organism>
<feature type="compositionally biased region" description="Acidic residues" evidence="3">
    <location>
        <begin position="757"/>
        <end position="786"/>
    </location>
</feature>
<dbReference type="SUPFAM" id="SSF46565">
    <property type="entry name" value="Chaperone J-domain"/>
    <property type="match status" value="1"/>
</dbReference>
<evidence type="ECO:0000256" key="3">
    <source>
        <dbReference type="SAM" id="MobiDB-lite"/>
    </source>
</evidence>
<comment type="caution">
    <text evidence="5">The sequence shown here is derived from an EMBL/GenBank/DDBJ whole genome shotgun (WGS) entry which is preliminary data.</text>
</comment>
<feature type="compositionally biased region" description="Polar residues" evidence="3">
    <location>
        <begin position="605"/>
        <end position="620"/>
    </location>
</feature>
<feature type="region of interest" description="Disordered" evidence="3">
    <location>
        <begin position="755"/>
        <end position="786"/>
    </location>
</feature>
<dbReference type="InterPro" id="IPR036869">
    <property type="entry name" value="J_dom_sf"/>
</dbReference>
<feature type="region of interest" description="Disordered" evidence="3">
    <location>
        <begin position="76"/>
        <end position="155"/>
    </location>
</feature>
<sequence>MSKRGLFDMNSTDPQIEPYMSQQLEENIMLRDEKVGWVREAAEGETDYYGRKPDHPRCMMSDMVHKRTLAALLSEEASHRPPSEGPLVPPHQPPLVAPQQLSSTQPPRLPLVRPPSVAPPLEEASQRAPSEGPLVPPHVSSSSTSGRRGRGCAKGVSEWGTGTKLDIQFDENYCPVGDNVSKLTTQLGIIVRNGNIVPLTFLDWNTVPNDILDAIWKDVKIKDNLNICPEEYKPICMKNCNSIWKDHKNKIKSKYFKPRSEDPNLKDDVLLHIVPSQWEELVEYWRTSDAEMTNKGESTDKMNVWLMTRRADDPEDKFNGQLSMLPEDCRILEARNAIFHELIGHDNHGYCRTYERTVPRRAVYKDSAGPSQSAPQPSTIVRVELRDELREELRAEFSTHLQQLTAEMMAFVSQGASVDPNRQTENMSGTVGMTTTLVLSSSPLKKLEEEAALPMAIEKQGIVSILGSDTKQLHQQTKGSSLRRTLSADMSSKKWLAQNGFSPMKKIASSQAIAVSVAVADSPSSEEGEEEFESPGQDEVWRSIQSKSQKKEEIEKPSQVGIWSSILSHKANEDKTELPPPYVHPLVKRSASTLSEKSLEVCTESLGSETGSDVFSSYPSSEKGDAEEDKEEEEAQQPQQEKELQYSFDIEELRVEKYDYSTSKKLGLSSFPPPLPSLAHRDGPSLHMQSHRENGRLVLEAVSTPLKNNFRAHRQGGRLILEFASQEPNRDEIIGQHHDDYEVEEIELVFDNFKEEIDNEDEENEIIEAEDEEEDDDDDDEEEDEEEVVVEKIENKIGTKEIGIVKEQAPKLSSGAINVHRSAIMMKELLGLDYRNNSTWTTKKFNEAVNLVEMEEEEGCPPPLTTLAQSLPRPTRVARLIPSSSPTTTTATSFNAYEYFWRTKPTVANLINNPITQQCPPLKNNYNKVFLSSGKPTEQEMVILRRNREDYLVPLLRGCKESRRILSCFKLNAFEFLNLPFDSSLEDLSLLVHPDKCKHPQAKEAFAAALAKAQQLLLEPQEREYLLNQVTAAKEELRAKRKKQLKKDNASKIKSLVDEGKYEQDYERSQEFQQQLKLKKRKVDLKKDEEEAQEMWKRKREHEEQWEGTREQRVSSWRDFMKGGKKVKKGEIRPPKLKTEDPNKSYGNGVCVDRNGMSLIVNSLCYLRMVRLWRLGMPFSMS</sequence>
<proteinExistence type="inferred from homology"/>
<feature type="compositionally biased region" description="Pro residues" evidence="3">
    <location>
        <begin position="107"/>
        <end position="118"/>
    </location>
</feature>
<gene>
    <name evidence="5" type="ORF">HYC85_010835</name>
</gene>
<name>A0A7J7HKX8_CAMSI</name>
<reference evidence="5 6" key="2">
    <citation type="submission" date="2020-07" db="EMBL/GenBank/DDBJ databases">
        <title>Genome assembly of wild tea tree DASZ reveals pedigree and selection history of tea varieties.</title>
        <authorList>
            <person name="Zhang W."/>
        </authorList>
    </citation>
    <scope>NUCLEOTIDE SEQUENCE [LARGE SCALE GENOMIC DNA]</scope>
    <source>
        <strain evidence="6">cv. G240</strain>
        <tissue evidence="5">Leaf</tissue>
    </source>
</reference>
<dbReference type="Pfam" id="PF11250">
    <property type="entry name" value="FAF"/>
    <property type="match status" value="1"/>
</dbReference>
<dbReference type="AlphaFoldDB" id="A0A7J7HKX8"/>
<comment type="similarity">
    <text evidence="1">Belongs to the fantastic four family.</text>
</comment>
<feature type="compositionally biased region" description="Pro residues" evidence="3">
    <location>
        <begin position="83"/>
        <end position="96"/>
    </location>
</feature>
<feature type="compositionally biased region" description="Acidic residues" evidence="3">
    <location>
        <begin position="625"/>
        <end position="635"/>
    </location>
</feature>
<dbReference type="PANTHER" id="PTHR33155:SF3">
    <property type="entry name" value="PROTEIN FAF-LIKE, CHLOROPLASTIC"/>
    <property type="match status" value="1"/>
</dbReference>